<dbReference type="PANTHER" id="PTHR36448">
    <property type="entry name" value="BLR7373 PROTEIN"/>
    <property type="match status" value="1"/>
</dbReference>
<dbReference type="Gene3D" id="2.60.120.10">
    <property type="entry name" value="Jelly Rolls"/>
    <property type="match status" value="1"/>
</dbReference>
<accession>A0A9P9EMW3</accession>
<dbReference type="InterPro" id="IPR047121">
    <property type="entry name" value="YjiB-like"/>
</dbReference>
<feature type="domain" description="Cupin type-1" evidence="1">
    <location>
        <begin position="66"/>
        <end position="137"/>
    </location>
</feature>
<evidence type="ECO:0000259" key="1">
    <source>
        <dbReference type="Pfam" id="PF00190"/>
    </source>
</evidence>
<dbReference type="PANTHER" id="PTHR36448:SF3">
    <property type="entry name" value="CUPIN TYPE-2 DOMAIN-CONTAINING PROTEIN"/>
    <property type="match status" value="1"/>
</dbReference>
<name>A0A9P9EMW3_9HYPO</name>
<evidence type="ECO:0000313" key="2">
    <source>
        <dbReference type="EMBL" id="KAH7142713.1"/>
    </source>
</evidence>
<sequence length="236" mass="26693">MTELRQYHLFPTDLIPNSPRPLLHYKNVLTRSSNSSSRNPVEVWRMFDKNEWKVSWIFRYSSTQQSHYHSKAHECMAVLSGSARIRFGVADTSDDLEESKNGSGYENGGVELEAEAGDVFIIPAGVAHKTYDTKPEAEFKLLTPGFGHGIEVERENMEKVLAGIQLDGFTMMGAYNGGEWDFITSGGDFEKVWSVPKPKYDPVFGDAEQGLARSWRGSYKVPRARLLITWPQTRHS</sequence>
<dbReference type="SUPFAM" id="SSF51182">
    <property type="entry name" value="RmlC-like cupins"/>
    <property type="match status" value="1"/>
</dbReference>
<comment type="caution">
    <text evidence="2">The sequence shown here is derived from an EMBL/GenBank/DDBJ whole genome shotgun (WGS) entry which is preliminary data.</text>
</comment>
<dbReference type="InterPro" id="IPR006045">
    <property type="entry name" value="Cupin_1"/>
</dbReference>
<dbReference type="EMBL" id="JAGMUU010000011">
    <property type="protein sequence ID" value="KAH7142713.1"/>
    <property type="molecule type" value="Genomic_DNA"/>
</dbReference>
<proteinExistence type="predicted"/>
<dbReference type="OrthoDB" id="2446447at2759"/>
<keyword evidence="3" id="KW-1185">Reference proteome</keyword>
<dbReference type="InterPro" id="IPR014710">
    <property type="entry name" value="RmlC-like_jellyroll"/>
</dbReference>
<dbReference type="Proteomes" id="UP000717696">
    <property type="component" value="Unassembled WGS sequence"/>
</dbReference>
<organism evidence="2 3">
    <name type="scientific">Dactylonectria estremocensis</name>
    <dbReference type="NCBI Taxonomy" id="1079267"/>
    <lineage>
        <taxon>Eukaryota</taxon>
        <taxon>Fungi</taxon>
        <taxon>Dikarya</taxon>
        <taxon>Ascomycota</taxon>
        <taxon>Pezizomycotina</taxon>
        <taxon>Sordariomycetes</taxon>
        <taxon>Hypocreomycetidae</taxon>
        <taxon>Hypocreales</taxon>
        <taxon>Nectriaceae</taxon>
        <taxon>Dactylonectria</taxon>
    </lineage>
</organism>
<reference evidence="2" key="1">
    <citation type="journal article" date="2021" name="Nat. Commun.">
        <title>Genetic determinants of endophytism in the Arabidopsis root mycobiome.</title>
        <authorList>
            <person name="Mesny F."/>
            <person name="Miyauchi S."/>
            <person name="Thiergart T."/>
            <person name="Pickel B."/>
            <person name="Atanasova L."/>
            <person name="Karlsson M."/>
            <person name="Huettel B."/>
            <person name="Barry K.W."/>
            <person name="Haridas S."/>
            <person name="Chen C."/>
            <person name="Bauer D."/>
            <person name="Andreopoulos W."/>
            <person name="Pangilinan J."/>
            <person name="LaButti K."/>
            <person name="Riley R."/>
            <person name="Lipzen A."/>
            <person name="Clum A."/>
            <person name="Drula E."/>
            <person name="Henrissat B."/>
            <person name="Kohler A."/>
            <person name="Grigoriev I.V."/>
            <person name="Martin F.M."/>
            <person name="Hacquard S."/>
        </authorList>
    </citation>
    <scope>NUCLEOTIDE SEQUENCE</scope>
    <source>
        <strain evidence="2">MPI-CAGE-AT-0021</strain>
    </source>
</reference>
<dbReference type="Pfam" id="PF00190">
    <property type="entry name" value="Cupin_1"/>
    <property type="match status" value="1"/>
</dbReference>
<evidence type="ECO:0000313" key="3">
    <source>
        <dbReference type="Proteomes" id="UP000717696"/>
    </source>
</evidence>
<protein>
    <recommendedName>
        <fullName evidence="1">Cupin type-1 domain-containing protein</fullName>
    </recommendedName>
</protein>
<dbReference type="InterPro" id="IPR011051">
    <property type="entry name" value="RmlC_Cupin_sf"/>
</dbReference>
<gene>
    <name evidence="2" type="ORF">B0J13DRAFT_636360</name>
</gene>
<dbReference type="CDD" id="cd02219">
    <property type="entry name" value="cupin_YjlB-like"/>
    <property type="match status" value="1"/>
</dbReference>
<dbReference type="AlphaFoldDB" id="A0A9P9EMW3"/>